<comment type="similarity">
    <text evidence="1">Belongs to the 'phage' integrase family.</text>
</comment>
<dbReference type="Pfam" id="PF00589">
    <property type="entry name" value="Phage_integrase"/>
    <property type="match status" value="1"/>
</dbReference>
<gene>
    <name evidence="7" type="ORF">SAMN05216389_11160</name>
</gene>
<feature type="domain" description="Core-binding (CB)" evidence="6">
    <location>
        <begin position="28"/>
        <end position="131"/>
    </location>
</feature>
<evidence type="ECO:0000313" key="7">
    <source>
        <dbReference type="EMBL" id="SET43342.1"/>
    </source>
</evidence>
<proteinExistence type="inferred from homology"/>
<dbReference type="Gene3D" id="1.10.443.10">
    <property type="entry name" value="Intergrase catalytic core"/>
    <property type="match status" value="1"/>
</dbReference>
<evidence type="ECO:0000313" key="8">
    <source>
        <dbReference type="Proteomes" id="UP000198618"/>
    </source>
</evidence>
<name>A0A1I0EFM6_9BACI</name>
<dbReference type="GO" id="GO:0006310">
    <property type="term" value="P:DNA recombination"/>
    <property type="evidence" value="ECO:0007669"/>
    <property type="project" value="UniProtKB-KW"/>
</dbReference>
<dbReference type="CDD" id="cd00397">
    <property type="entry name" value="DNA_BRE_C"/>
    <property type="match status" value="1"/>
</dbReference>
<dbReference type="Gene3D" id="1.10.150.130">
    <property type="match status" value="1"/>
</dbReference>
<evidence type="ECO:0000256" key="3">
    <source>
        <dbReference type="ARBA" id="ARBA00023172"/>
    </source>
</evidence>
<feature type="domain" description="Tyr recombinase" evidence="5">
    <location>
        <begin position="153"/>
        <end position="335"/>
    </location>
</feature>
<dbReference type="RefSeq" id="WP_170840781.1">
    <property type="nucleotide sequence ID" value="NZ_FOHE01000011.1"/>
</dbReference>
<dbReference type="PROSITE" id="PS51898">
    <property type="entry name" value="TYR_RECOMBINASE"/>
    <property type="match status" value="1"/>
</dbReference>
<dbReference type="InterPro" id="IPR002104">
    <property type="entry name" value="Integrase_catalytic"/>
</dbReference>
<organism evidence="7 8">
    <name type="scientific">Oceanobacillus limi</name>
    <dbReference type="NCBI Taxonomy" id="930131"/>
    <lineage>
        <taxon>Bacteria</taxon>
        <taxon>Bacillati</taxon>
        <taxon>Bacillota</taxon>
        <taxon>Bacilli</taxon>
        <taxon>Bacillales</taxon>
        <taxon>Bacillaceae</taxon>
        <taxon>Oceanobacillus</taxon>
    </lineage>
</organism>
<keyword evidence="2 4" id="KW-0238">DNA-binding</keyword>
<keyword evidence="8" id="KW-1185">Reference proteome</keyword>
<evidence type="ECO:0000256" key="1">
    <source>
        <dbReference type="ARBA" id="ARBA00008857"/>
    </source>
</evidence>
<evidence type="ECO:0000259" key="6">
    <source>
        <dbReference type="PROSITE" id="PS51900"/>
    </source>
</evidence>
<evidence type="ECO:0000259" key="5">
    <source>
        <dbReference type="PROSITE" id="PS51898"/>
    </source>
</evidence>
<keyword evidence="3" id="KW-0233">DNA recombination</keyword>
<sequence>MGRSFIGERRPTAVRSVRQRNDVTHTDITLDEALEIFVNAKEAEGVRERTVKEYRLHIRYLSEFISEQNGQAEVMLSSVTPDIIRAYITYLLRDRKAYEGDLTRRDTKEGLSPNTVNIRLRTLKTMCRFWYEEGYAESNAMKTIKPVRTDKVAEVQGLSEPEINRVLNALDERQYAQWRDKTLIYLLLDTGLRINEAVTLTVGQINQRHNEITVTSEIAKNRKYRDVPVSREVLKRLLELHRESTDYFGGTDRIFMNAYGEEFTADAFRKRLNRLKKRIGMNTLHPHQFRHTFARDYLLNGGDLFTLQKILDHADIKTTRKYVQMDAEHVRSQHTKHSPLRRYMRRR</sequence>
<dbReference type="SUPFAM" id="SSF56349">
    <property type="entry name" value="DNA breaking-rejoining enzymes"/>
    <property type="match status" value="1"/>
</dbReference>
<dbReference type="InterPro" id="IPR044068">
    <property type="entry name" value="CB"/>
</dbReference>
<accession>A0A1I0EFM6</accession>
<dbReference type="PROSITE" id="PS51900">
    <property type="entry name" value="CB"/>
    <property type="match status" value="1"/>
</dbReference>
<protein>
    <submittedName>
        <fullName evidence="7">Integrase/recombinase XerD</fullName>
    </submittedName>
</protein>
<dbReference type="AlphaFoldDB" id="A0A1I0EFM6"/>
<reference evidence="7 8" key="1">
    <citation type="submission" date="2016-10" db="EMBL/GenBank/DDBJ databases">
        <authorList>
            <person name="de Groot N.N."/>
        </authorList>
    </citation>
    <scope>NUCLEOTIDE SEQUENCE [LARGE SCALE GENOMIC DNA]</scope>
    <source>
        <strain evidence="7 8">IBRC-M 10780</strain>
    </source>
</reference>
<evidence type="ECO:0000256" key="4">
    <source>
        <dbReference type="PROSITE-ProRule" id="PRU01248"/>
    </source>
</evidence>
<dbReference type="InterPro" id="IPR050090">
    <property type="entry name" value="Tyrosine_recombinase_XerCD"/>
</dbReference>
<dbReference type="PANTHER" id="PTHR30349">
    <property type="entry name" value="PHAGE INTEGRASE-RELATED"/>
    <property type="match status" value="1"/>
</dbReference>
<evidence type="ECO:0000256" key="2">
    <source>
        <dbReference type="ARBA" id="ARBA00023125"/>
    </source>
</evidence>
<dbReference type="InterPro" id="IPR013762">
    <property type="entry name" value="Integrase-like_cat_sf"/>
</dbReference>
<dbReference type="GO" id="GO:0003677">
    <property type="term" value="F:DNA binding"/>
    <property type="evidence" value="ECO:0007669"/>
    <property type="project" value="UniProtKB-UniRule"/>
</dbReference>
<dbReference type="InterPro" id="IPR010998">
    <property type="entry name" value="Integrase_recombinase_N"/>
</dbReference>
<dbReference type="PANTHER" id="PTHR30349:SF41">
    <property type="entry name" value="INTEGRASE_RECOMBINASE PROTEIN MJ0367-RELATED"/>
    <property type="match status" value="1"/>
</dbReference>
<dbReference type="EMBL" id="FOHE01000011">
    <property type="protein sequence ID" value="SET43342.1"/>
    <property type="molecule type" value="Genomic_DNA"/>
</dbReference>
<dbReference type="InterPro" id="IPR025269">
    <property type="entry name" value="SAM-like_dom"/>
</dbReference>
<dbReference type="InterPro" id="IPR011010">
    <property type="entry name" value="DNA_brk_join_enz"/>
</dbReference>
<dbReference type="GO" id="GO:0015074">
    <property type="term" value="P:DNA integration"/>
    <property type="evidence" value="ECO:0007669"/>
    <property type="project" value="InterPro"/>
</dbReference>
<dbReference type="Proteomes" id="UP000198618">
    <property type="component" value="Unassembled WGS sequence"/>
</dbReference>
<dbReference type="Pfam" id="PF13102">
    <property type="entry name" value="Phage_int_SAM_5"/>
    <property type="match status" value="1"/>
</dbReference>
<dbReference type="STRING" id="930131.SAMN05216389_11160"/>